<evidence type="ECO:0000256" key="1">
    <source>
        <dbReference type="SAM" id="MobiDB-lite"/>
    </source>
</evidence>
<dbReference type="InParanoid" id="D8LHS2"/>
<feature type="region of interest" description="Disordered" evidence="1">
    <location>
        <begin position="363"/>
        <end position="411"/>
    </location>
</feature>
<proteinExistence type="predicted"/>
<feature type="compositionally biased region" description="Basic and acidic residues" evidence="1">
    <location>
        <begin position="289"/>
        <end position="298"/>
    </location>
</feature>
<evidence type="ECO:0000313" key="2">
    <source>
        <dbReference type="EMBL" id="CBN74353.1"/>
    </source>
</evidence>
<name>D8LHS2_ECTSI</name>
<keyword evidence="3" id="KW-1185">Reference proteome</keyword>
<evidence type="ECO:0000313" key="3">
    <source>
        <dbReference type="Proteomes" id="UP000002630"/>
    </source>
</evidence>
<feature type="region of interest" description="Disordered" evidence="1">
    <location>
        <begin position="248"/>
        <end position="331"/>
    </location>
</feature>
<dbReference type="AlphaFoldDB" id="D8LHS2"/>
<gene>
    <name evidence="2" type="ORF">Esi_0020_0015</name>
</gene>
<accession>D8LHS2</accession>
<dbReference type="OrthoDB" id="10617861at2759"/>
<dbReference type="EMBL" id="FN648376">
    <property type="protein sequence ID" value="CBN74353.1"/>
    <property type="molecule type" value="Genomic_DNA"/>
</dbReference>
<sequence>MNRRTVPVVKLNYSLVVRRKKEALSRAQAAAESISTHSGPIQVALGAIAFYGHGSLWSKEVIECIRAIGRSVHELIDDVDALRKLSSERVRVAQEALGEKNHTSSALKASTKKHMNANCERTTYSWLPRSKSKAEYIQEYQMKKQVRGFFEHDSRCAQAIDADVTTRSTSIISELGLIVCDGDDAMEARVAGLVVGVDSLKKLSRRTVRKAKRNLAEQQWSCSIAARSAKEERSEFQYWADVEISSDESAGQEFASDESSGDETIPAVGKRGPKRARSNSPDSSAPGGDGKKQRKGEGADVSAEASHMKKAKKTTEEGKEEGQDIETGKEQVKTEVKFDGVLADAPFQFPFPVAAEKPAVKSECVQDGTSSKVPNVKKEGGNVSAGASHMKAKKTTEQGVAEGQDIGTGKEQMKTEVKVDGVLAGAPFQFPFPVAAEKPAVKSECVQDGTSSKVPHVKKEGGNVSAGASHMKATTLGRARRGGGRAGGTR</sequence>
<organism evidence="2 3">
    <name type="scientific">Ectocarpus siliculosus</name>
    <name type="common">Brown alga</name>
    <name type="synonym">Conferva siliculosa</name>
    <dbReference type="NCBI Taxonomy" id="2880"/>
    <lineage>
        <taxon>Eukaryota</taxon>
        <taxon>Sar</taxon>
        <taxon>Stramenopiles</taxon>
        <taxon>Ochrophyta</taxon>
        <taxon>PX clade</taxon>
        <taxon>Phaeophyceae</taxon>
        <taxon>Ectocarpales</taxon>
        <taxon>Ectocarpaceae</taxon>
        <taxon>Ectocarpus</taxon>
    </lineage>
</organism>
<protein>
    <submittedName>
        <fullName evidence="2">Uncharacterized protein</fullName>
    </submittedName>
</protein>
<feature type="region of interest" description="Disordered" evidence="1">
    <location>
        <begin position="447"/>
        <end position="490"/>
    </location>
</feature>
<feature type="compositionally biased region" description="Basic and acidic residues" evidence="1">
    <location>
        <begin position="313"/>
        <end position="331"/>
    </location>
</feature>
<reference evidence="2 3" key="1">
    <citation type="journal article" date="2010" name="Nature">
        <title>The Ectocarpus genome and the independent evolution of multicellularity in brown algae.</title>
        <authorList>
            <person name="Cock J.M."/>
            <person name="Sterck L."/>
            <person name="Rouze P."/>
            <person name="Scornet D."/>
            <person name="Allen A.E."/>
            <person name="Amoutzias G."/>
            <person name="Anthouard V."/>
            <person name="Artiguenave F."/>
            <person name="Aury J.M."/>
            <person name="Badger J.H."/>
            <person name="Beszteri B."/>
            <person name="Billiau K."/>
            <person name="Bonnet E."/>
            <person name="Bothwell J.H."/>
            <person name="Bowler C."/>
            <person name="Boyen C."/>
            <person name="Brownlee C."/>
            <person name="Carrano C.J."/>
            <person name="Charrier B."/>
            <person name="Cho G.Y."/>
            <person name="Coelho S.M."/>
            <person name="Collen J."/>
            <person name="Corre E."/>
            <person name="Da Silva C."/>
            <person name="Delage L."/>
            <person name="Delaroque N."/>
            <person name="Dittami S.M."/>
            <person name="Doulbeau S."/>
            <person name="Elias M."/>
            <person name="Farnham G."/>
            <person name="Gachon C.M."/>
            <person name="Gschloessl B."/>
            <person name="Heesch S."/>
            <person name="Jabbari K."/>
            <person name="Jubin C."/>
            <person name="Kawai H."/>
            <person name="Kimura K."/>
            <person name="Kloareg B."/>
            <person name="Kupper F.C."/>
            <person name="Lang D."/>
            <person name="Le Bail A."/>
            <person name="Leblanc C."/>
            <person name="Lerouge P."/>
            <person name="Lohr M."/>
            <person name="Lopez P.J."/>
            <person name="Martens C."/>
            <person name="Maumus F."/>
            <person name="Michel G."/>
            <person name="Miranda-Saavedra D."/>
            <person name="Morales J."/>
            <person name="Moreau H."/>
            <person name="Motomura T."/>
            <person name="Nagasato C."/>
            <person name="Napoli C.A."/>
            <person name="Nelson D.R."/>
            <person name="Nyvall-Collen P."/>
            <person name="Peters A.F."/>
            <person name="Pommier C."/>
            <person name="Potin P."/>
            <person name="Poulain J."/>
            <person name="Quesneville H."/>
            <person name="Read B."/>
            <person name="Rensing S.A."/>
            <person name="Ritter A."/>
            <person name="Rousvoal S."/>
            <person name="Samanta M."/>
            <person name="Samson G."/>
            <person name="Schroeder D.C."/>
            <person name="Segurens B."/>
            <person name="Strittmatter M."/>
            <person name="Tonon T."/>
            <person name="Tregear J.W."/>
            <person name="Valentin K."/>
            <person name="von Dassow P."/>
            <person name="Yamagishi T."/>
            <person name="Van de Peer Y."/>
            <person name="Wincker P."/>
        </authorList>
    </citation>
    <scope>NUCLEOTIDE SEQUENCE [LARGE SCALE GENOMIC DNA]</scope>
    <source>
        <strain evidence="3">Ec32 / CCAP1310/4</strain>
    </source>
</reference>
<dbReference type="Proteomes" id="UP000002630">
    <property type="component" value="Linkage Group LG13"/>
</dbReference>
<dbReference type="EMBL" id="FN649738">
    <property type="protein sequence ID" value="CBN74353.1"/>
    <property type="molecule type" value="Genomic_DNA"/>
</dbReference>